<evidence type="ECO:0000259" key="5">
    <source>
        <dbReference type="PROSITE" id="PS50011"/>
    </source>
</evidence>
<dbReference type="OrthoDB" id="122279at2759"/>
<protein>
    <submittedName>
        <fullName evidence="6">Kinase-like protein</fullName>
    </submittedName>
</protein>
<evidence type="ECO:0000313" key="7">
    <source>
        <dbReference type="Proteomes" id="UP000439903"/>
    </source>
</evidence>
<feature type="binding site" evidence="3">
    <location>
        <position position="42"/>
    </location>
    <ligand>
        <name>ATP</name>
        <dbReference type="ChEBI" id="CHEBI:30616"/>
    </ligand>
</feature>
<reference evidence="6 7" key="1">
    <citation type="journal article" date="2019" name="Environ. Microbiol.">
        <title>At the nexus of three kingdoms: the genome of the mycorrhizal fungus Gigaspora margarita provides insights into plant, endobacterial and fungal interactions.</title>
        <authorList>
            <person name="Venice F."/>
            <person name="Ghignone S."/>
            <person name="Salvioli di Fossalunga A."/>
            <person name="Amselem J."/>
            <person name="Novero M."/>
            <person name="Xianan X."/>
            <person name="Sedzielewska Toro K."/>
            <person name="Morin E."/>
            <person name="Lipzen A."/>
            <person name="Grigoriev I.V."/>
            <person name="Henrissat B."/>
            <person name="Martin F.M."/>
            <person name="Bonfante P."/>
        </authorList>
    </citation>
    <scope>NUCLEOTIDE SEQUENCE [LARGE SCALE GENOMIC DNA]</scope>
    <source>
        <strain evidence="6 7">BEG34</strain>
    </source>
</reference>
<organism evidence="6 7">
    <name type="scientific">Gigaspora margarita</name>
    <dbReference type="NCBI Taxonomy" id="4874"/>
    <lineage>
        <taxon>Eukaryota</taxon>
        <taxon>Fungi</taxon>
        <taxon>Fungi incertae sedis</taxon>
        <taxon>Mucoromycota</taxon>
        <taxon>Glomeromycotina</taxon>
        <taxon>Glomeromycetes</taxon>
        <taxon>Diversisporales</taxon>
        <taxon>Gigasporaceae</taxon>
        <taxon>Gigaspora</taxon>
    </lineage>
</organism>
<gene>
    <name evidence="6" type="ORF">F8M41_013791</name>
</gene>
<evidence type="ECO:0000256" key="2">
    <source>
        <dbReference type="ARBA" id="ARBA00022840"/>
    </source>
</evidence>
<keyword evidence="4" id="KW-0472">Membrane</keyword>
<dbReference type="PANTHER" id="PTHR44329">
    <property type="entry name" value="SERINE/THREONINE-PROTEIN KINASE TNNI3K-RELATED"/>
    <property type="match status" value="1"/>
</dbReference>
<evidence type="ECO:0000256" key="3">
    <source>
        <dbReference type="PROSITE-ProRule" id="PRU10141"/>
    </source>
</evidence>
<name>A0A8H4EV45_GIGMA</name>
<keyword evidence="1 3" id="KW-0547">Nucleotide-binding</keyword>
<evidence type="ECO:0000313" key="6">
    <source>
        <dbReference type="EMBL" id="KAF0557278.1"/>
    </source>
</evidence>
<dbReference type="PANTHER" id="PTHR44329:SF298">
    <property type="entry name" value="MIXED LINEAGE KINASE DOMAIN-LIKE PROTEIN"/>
    <property type="match status" value="1"/>
</dbReference>
<dbReference type="GO" id="GO:0097527">
    <property type="term" value="P:necroptotic signaling pathway"/>
    <property type="evidence" value="ECO:0007669"/>
    <property type="project" value="TreeGrafter"/>
</dbReference>
<keyword evidence="7" id="KW-1185">Reference proteome</keyword>
<accession>A0A8H4EV45</accession>
<dbReference type="GO" id="GO:0005524">
    <property type="term" value="F:ATP binding"/>
    <property type="evidence" value="ECO:0007669"/>
    <property type="project" value="UniProtKB-UniRule"/>
</dbReference>
<comment type="caution">
    <text evidence="6">The sequence shown here is derived from an EMBL/GenBank/DDBJ whole genome shotgun (WGS) entry which is preliminary data.</text>
</comment>
<dbReference type="InterPro" id="IPR001245">
    <property type="entry name" value="Ser-Thr/Tyr_kinase_cat_dom"/>
</dbReference>
<dbReference type="PRINTS" id="PR00109">
    <property type="entry name" value="TYRKINASE"/>
</dbReference>
<dbReference type="GO" id="GO:0004672">
    <property type="term" value="F:protein kinase activity"/>
    <property type="evidence" value="ECO:0007669"/>
    <property type="project" value="InterPro"/>
</dbReference>
<feature type="transmembrane region" description="Helical" evidence="4">
    <location>
        <begin position="377"/>
        <end position="396"/>
    </location>
</feature>
<evidence type="ECO:0000256" key="1">
    <source>
        <dbReference type="ARBA" id="ARBA00022741"/>
    </source>
</evidence>
<dbReference type="InterPro" id="IPR017441">
    <property type="entry name" value="Protein_kinase_ATP_BS"/>
</dbReference>
<keyword evidence="4" id="KW-0812">Transmembrane</keyword>
<dbReference type="EMBL" id="WTPW01000029">
    <property type="protein sequence ID" value="KAF0557278.1"/>
    <property type="molecule type" value="Genomic_DNA"/>
</dbReference>
<dbReference type="InterPro" id="IPR000719">
    <property type="entry name" value="Prot_kinase_dom"/>
</dbReference>
<dbReference type="AlphaFoldDB" id="A0A8H4EV45"/>
<dbReference type="Pfam" id="PF07714">
    <property type="entry name" value="PK_Tyr_Ser-Thr"/>
    <property type="match status" value="1"/>
</dbReference>
<keyword evidence="6" id="KW-0418">Kinase</keyword>
<dbReference type="SUPFAM" id="SSF56112">
    <property type="entry name" value="Protein kinase-like (PK-like)"/>
    <property type="match status" value="1"/>
</dbReference>
<dbReference type="PROSITE" id="PS50011">
    <property type="entry name" value="PROTEIN_KINASE_DOM"/>
    <property type="match status" value="1"/>
</dbReference>
<feature type="transmembrane region" description="Helical" evidence="4">
    <location>
        <begin position="348"/>
        <end position="371"/>
    </location>
</feature>
<dbReference type="InterPro" id="IPR011009">
    <property type="entry name" value="Kinase-like_dom_sf"/>
</dbReference>
<keyword evidence="4" id="KW-1133">Transmembrane helix</keyword>
<feature type="transmembrane region" description="Helical" evidence="4">
    <location>
        <begin position="466"/>
        <end position="488"/>
    </location>
</feature>
<proteinExistence type="predicted"/>
<evidence type="ECO:0000256" key="4">
    <source>
        <dbReference type="SAM" id="Phobius"/>
    </source>
</evidence>
<dbReference type="Gene3D" id="1.10.510.10">
    <property type="entry name" value="Transferase(Phosphotransferase) domain 1"/>
    <property type="match status" value="1"/>
</dbReference>
<dbReference type="InterPro" id="IPR051681">
    <property type="entry name" value="Ser/Thr_Kinases-Pseudokinases"/>
</dbReference>
<feature type="transmembrane region" description="Helical" evidence="4">
    <location>
        <begin position="417"/>
        <end position="446"/>
    </location>
</feature>
<keyword evidence="6" id="KW-0808">Transferase</keyword>
<feature type="domain" description="Protein kinase" evidence="5">
    <location>
        <begin position="13"/>
        <end position="270"/>
    </location>
</feature>
<sequence length="490" mass="56077">MPNPEMSELGLNPDMMVSIGNGSFGEVYVYYSKNWKKVVALKSLTNANNDPNKLFDREVEVMIKLDHDNIIRFFGITEDNKTKYMVLQYANDGDLRSYLKDYFSELKWLDKLKMAKGIASGLKYLHGENVVHRDLYDKNVLVHSGRPMIADFGLAKSSDNISDTKSFDLVYGVPAYRDPKYLADINNYKRREPSDIYSLGVLFWELTSGKPPFENMNFVTIGHVIEGRRETPINGTPADFVKLYEEAWHDDPQKRPTIEKICFKLDNQLYSKQISRDLNSLFHYNCPLEDRPKFIVRVFKNLFQDENFAALWSGVWGFFSQGLEIMNMEKVVVRLEESRKESVDADKVVKFACFLAAAVFEIAVVIANFYFQDVFGVFLSCVFLNCPSAFIIFAAATRNKNTVMAFSAEGIVVALKVFYMNVFFGVILFAVANVVFVCFCVFDVNYEDVHNFVTYVSNGLKAFVKIFNSIFINFVKFSNASFAVSNLIQN</sequence>
<dbReference type="PROSITE" id="PS00107">
    <property type="entry name" value="PROTEIN_KINASE_ATP"/>
    <property type="match status" value="1"/>
</dbReference>
<dbReference type="Proteomes" id="UP000439903">
    <property type="component" value="Unassembled WGS sequence"/>
</dbReference>
<keyword evidence="2 3" id="KW-0067">ATP-binding</keyword>